<name>E1P691_CITBB</name>
<dbReference type="STRING" id="404380.Gbem_4085"/>
<accession>E1P691</accession>
<sequence length="85" mass="9268">MQEKTIVSLSVQCEGNGAPSDVPADAKVKAKAVIADAISKRQKRKQKTSLIFGVASLIHNVRMQPVQALFSFWKESSVLMHICNG</sequence>
<dbReference type="KEGG" id="gbm:Gbem_4085"/>
<proteinExistence type="predicted"/>
<gene>
    <name evidence="1" type="ordered locus">Gbem_4085</name>
</gene>
<dbReference type="AlphaFoldDB" id="E1P691"/>
<organism evidence="1 2">
    <name type="scientific">Citrifermentans bemidjiense (strain ATCC BAA-1014 / DSM 16622 / JCM 12645 / Bem)</name>
    <name type="common">Geobacter bemidjiensis</name>
    <dbReference type="NCBI Taxonomy" id="404380"/>
    <lineage>
        <taxon>Bacteria</taxon>
        <taxon>Pseudomonadati</taxon>
        <taxon>Thermodesulfobacteriota</taxon>
        <taxon>Desulfuromonadia</taxon>
        <taxon>Geobacterales</taxon>
        <taxon>Geobacteraceae</taxon>
        <taxon>Citrifermentans</taxon>
    </lineage>
</organism>
<dbReference type="HOGENOM" id="CLU_2507988_0_0_7"/>
<evidence type="ECO:0000313" key="2">
    <source>
        <dbReference type="Proteomes" id="UP000008825"/>
    </source>
</evidence>
<evidence type="ECO:0000313" key="1">
    <source>
        <dbReference type="EMBL" id="ADO00786.1"/>
    </source>
</evidence>
<dbReference type="EMBL" id="CP001124">
    <property type="protein sequence ID" value="ADO00786.1"/>
    <property type="molecule type" value="Genomic_DNA"/>
</dbReference>
<reference evidence="1 2" key="1">
    <citation type="submission" date="2008-07" db="EMBL/GenBank/DDBJ databases">
        <title>Complete sequence of Geobacter bemidjiensis BEM.</title>
        <authorList>
            <consortium name="US DOE Joint Genome Institute"/>
            <person name="Lucas S."/>
            <person name="Copeland A."/>
            <person name="Lapidus A."/>
            <person name="Glavina del Rio T."/>
            <person name="Dalin E."/>
            <person name="Tice H."/>
            <person name="Bruce D."/>
            <person name="Goodwin L."/>
            <person name="Pitluck S."/>
            <person name="Kiss H."/>
            <person name="Brettin T."/>
            <person name="Detter J.C."/>
            <person name="Han C."/>
            <person name="Kuske C.R."/>
            <person name="Schmutz J."/>
            <person name="Larimer F."/>
            <person name="Land M."/>
            <person name="Hauser L."/>
            <person name="Kyrpides N."/>
            <person name="Lykidis A."/>
            <person name="Lovley D."/>
            <person name="Richardson P."/>
        </authorList>
    </citation>
    <scope>NUCLEOTIDE SEQUENCE [LARGE SCALE GENOMIC DNA]</scope>
    <source>
        <strain evidence="2">ATCC BAA-1014 / DSM 16622 / JCM 12645 / Bem</strain>
    </source>
</reference>
<dbReference type="Proteomes" id="UP000008825">
    <property type="component" value="Chromosome"/>
</dbReference>
<keyword evidence="2" id="KW-1185">Reference proteome</keyword>
<reference evidence="1 2" key="2">
    <citation type="journal article" date="2010" name="BMC Genomics">
        <title>The genome of Geobacter bemidjiensis, exemplar for the subsurface clade of Geobacter species that predominate in Fe(III)-reducing subsurface environments.</title>
        <authorList>
            <person name="Aklujkar M."/>
            <person name="Young N.D."/>
            <person name="Holmes D."/>
            <person name="Chavan M."/>
            <person name="Risso C."/>
            <person name="Kiss H.E."/>
            <person name="Han C.S."/>
            <person name="Land M.L."/>
            <person name="Lovley D.R."/>
        </authorList>
    </citation>
    <scope>NUCLEOTIDE SEQUENCE [LARGE SCALE GENOMIC DNA]</scope>
    <source>
        <strain evidence="2">ATCC BAA-1014 / DSM 16622 / JCM 12645 / Bem</strain>
    </source>
</reference>
<protein>
    <submittedName>
        <fullName evidence="1">Uncharacterized protein</fullName>
    </submittedName>
</protein>
<dbReference type="RefSeq" id="WP_012529836.1">
    <property type="nucleotide sequence ID" value="NC_011146.1"/>
</dbReference>